<evidence type="ECO:0000313" key="6">
    <source>
        <dbReference type="Proteomes" id="UP001143400"/>
    </source>
</evidence>
<dbReference type="PANTHER" id="PTHR38340">
    <property type="entry name" value="S-LAYER PROTEIN"/>
    <property type="match status" value="1"/>
</dbReference>
<comment type="caution">
    <text evidence="3">The sequence shown here is derived from an EMBL/GenBank/DDBJ whole genome shotgun (WGS) entry which is preliminary data.</text>
</comment>
<dbReference type="RefSeq" id="WP_204949900.1">
    <property type="nucleotide sequence ID" value="NZ_BSFF01000001.1"/>
</dbReference>
<dbReference type="InterPro" id="IPR050557">
    <property type="entry name" value="RTX_toxin/Mannuronan_C5-epim"/>
</dbReference>
<dbReference type="Proteomes" id="UP000758856">
    <property type="component" value="Unassembled WGS sequence"/>
</dbReference>
<dbReference type="PROSITE" id="PS00330">
    <property type="entry name" value="HEMOLYSIN_CALCIUM"/>
    <property type="match status" value="6"/>
</dbReference>
<accession>A0A9W6MQY7</accession>
<dbReference type="GO" id="GO:0005576">
    <property type="term" value="C:extracellular region"/>
    <property type="evidence" value="ECO:0007669"/>
    <property type="project" value="UniProtKB-SubCell"/>
</dbReference>
<proteinExistence type="predicted"/>
<keyword evidence="2" id="KW-0964">Secreted</keyword>
<dbReference type="Pfam" id="PF00353">
    <property type="entry name" value="HemolysinCabind"/>
    <property type="match status" value="4"/>
</dbReference>
<dbReference type="InterPro" id="IPR001343">
    <property type="entry name" value="Hemolysn_Ca-bd"/>
</dbReference>
<dbReference type="PRINTS" id="PR00313">
    <property type="entry name" value="CABNDNGRPT"/>
</dbReference>
<dbReference type="PANTHER" id="PTHR38340:SF1">
    <property type="entry name" value="S-LAYER PROTEIN"/>
    <property type="match status" value="1"/>
</dbReference>
<evidence type="ECO:0000313" key="4">
    <source>
        <dbReference type="EMBL" id="MBM7851467.1"/>
    </source>
</evidence>
<dbReference type="EMBL" id="JAFBCY010000002">
    <property type="protein sequence ID" value="MBM7851467.1"/>
    <property type="molecule type" value="Genomic_DNA"/>
</dbReference>
<evidence type="ECO:0000256" key="1">
    <source>
        <dbReference type="ARBA" id="ARBA00004613"/>
    </source>
</evidence>
<gene>
    <name evidence="3" type="ORF">GCM10008170_05430</name>
    <name evidence="4" type="ORF">JOD31_001692</name>
</gene>
<reference evidence="4 5" key="2">
    <citation type="submission" date="2021-01" db="EMBL/GenBank/DDBJ databases">
        <title>Genomic Encyclopedia of Type Strains, Phase IV (KMG-IV): sequencing the most valuable type-strain genomes for metagenomic binning, comparative biology and taxonomic classification.</title>
        <authorList>
            <person name="Goeker M."/>
        </authorList>
    </citation>
    <scope>NUCLEOTIDE SEQUENCE [LARGE SCALE GENOMIC DNA]</scope>
    <source>
        <strain evidence="4 5">DSM 6130</strain>
    </source>
</reference>
<evidence type="ECO:0000313" key="3">
    <source>
        <dbReference type="EMBL" id="GLK54524.1"/>
    </source>
</evidence>
<keyword evidence="5" id="KW-1185">Reference proteome</keyword>
<dbReference type="InterPro" id="IPR011049">
    <property type="entry name" value="Serralysin-like_metalloprot_C"/>
</dbReference>
<dbReference type="EMBL" id="BSFF01000001">
    <property type="protein sequence ID" value="GLK54524.1"/>
    <property type="molecule type" value="Genomic_DNA"/>
</dbReference>
<evidence type="ECO:0000313" key="5">
    <source>
        <dbReference type="Proteomes" id="UP000758856"/>
    </source>
</evidence>
<dbReference type="SUPFAM" id="SSF51120">
    <property type="entry name" value="beta-Roll"/>
    <property type="match status" value="2"/>
</dbReference>
<protein>
    <submittedName>
        <fullName evidence="4">Ca2+-binding RTX toxin-like protein</fullName>
    </submittedName>
</protein>
<dbReference type="InterPro" id="IPR018511">
    <property type="entry name" value="Hemolysin-typ_Ca-bd_CS"/>
</dbReference>
<dbReference type="Proteomes" id="UP001143400">
    <property type="component" value="Unassembled WGS sequence"/>
</dbReference>
<name>A0A9W6MQY7_9HYPH</name>
<evidence type="ECO:0000256" key="2">
    <source>
        <dbReference type="ARBA" id="ARBA00022525"/>
    </source>
</evidence>
<sequence>MTVYRGTDGADNRTGSSLNDRLYGLLGNDTLKGAAGDDYISGGRGDDSLDGGVGRDQLDGGIGADVLFGGEGDDYLDGGQDNVRDKLYGGAGDDVVQARANDVADGGAGDVDTLILTSDFANIGGDATLYRIDLSGIDGASYASTGFAGVKAMNFEQANVVIADAAARSTITGSKGHDVIAVSVAEGQTSGVTIKGGAGNDELTGSSLKDVLYGDAGEDIIDGGAGADVLFGGAGSDLFHAVLEFTYPGGPKQAVDTIRDFGADDFILVTDEIYPGFGPSFETLDLNNPLVSGSAPKANSTGGQFLYNTTSGLLSYDPDGKGSQAAIDLYKLTGAPTLTVNDFILDI</sequence>
<organism evidence="3 6">
    <name type="scientific">Methylopila capsulata</name>
    <dbReference type="NCBI Taxonomy" id="61654"/>
    <lineage>
        <taxon>Bacteria</taxon>
        <taxon>Pseudomonadati</taxon>
        <taxon>Pseudomonadota</taxon>
        <taxon>Alphaproteobacteria</taxon>
        <taxon>Hyphomicrobiales</taxon>
        <taxon>Methylopilaceae</taxon>
        <taxon>Methylopila</taxon>
    </lineage>
</organism>
<comment type="subcellular location">
    <subcellularLocation>
        <location evidence="1">Secreted</location>
    </subcellularLocation>
</comment>
<dbReference type="Gene3D" id="2.150.10.10">
    <property type="entry name" value="Serralysin-like metalloprotease, C-terminal"/>
    <property type="match status" value="2"/>
</dbReference>
<dbReference type="AlphaFoldDB" id="A0A9W6MQY7"/>
<dbReference type="GO" id="GO:0005509">
    <property type="term" value="F:calcium ion binding"/>
    <property type="evidence" value="ECO:0007669"/>
    <property type="project" value="InterPro"/>
</dbReference>
<reference evidence="3" key="3">
    <citation type="submission" date="2023-01" db="EMBL/GenBank/DDBJ databases">
        <authorList>
            <person name="Sun Q."/>
            <person name="Evtushenko L."/>
        </authorList>
    </citation>
    <scope>NUCLEOTIDE SEQUENCE</scope>
    <source>
        <strain evidence="3">VKM B-1606</strain>
    </source>
</reference>
<reference evidence="3" key="1">
    <citation type="journal article" date="2014" name="Int. J. Syst. Evol. Microbiol.">
        <title>Complete genome sequence of Corynebacterium casei LMG S-19264T (=DSM 44701T), isolated from a smear-ripened cheese.</title>
        <authorList>
            <consortium name="US DOE Joint Genome Institute (JGI-PGF)"/>
            <person name="Walter F."/>
            <person name="Albersmeier A."/>
            <person name="Kalinowski J."/>
            <person name="Ruckert C."/>
        </authorList>
    </citation>
    <scope>NUCLEOTIDE SEQUENCE</scope>
    <source>
        <strain evidence="3">VKM B-1606</strain>
    </source>
</reference>